<evidence type="ECO:0000256" key="1">
    <source>
        <dbReference type="ARBA" id="ARBA00008761"/>
    </source>
</evidence>
<evidence type="ECO:0000256" key="4">
    <source>
        <dbReference type="ARBA" id="ARBA00023172"/>
    </source>
</evidence>
<evidence type="ECO:0000259" key="6">
    <source>
        <dbReference type="Pfam" id="PF07282"/>
    </source>
</evidence>
<dbReference type="InterPro" id="IPR001959">
    <property type="entry name" value="Transposase"/>
</dbReference>
<sequence>MLLCKKIKIIISQTDAQTLEFMQAKCRGLYNWWIGRLRNGEKWKLYEAKKSLHDSKQYDLELNQVYGKLLAEVYFRIDKAMQAFYKRVHEGEKPGFPRFRPSHQFFTLCYPATYLKVEGLQIVLPTGGKGKNKTFYNIVAKLTELPPLTFKEVAVTRDARGNYYCSFVYQKNPAENQSDNTVAFDLGMKTLASGVNEQGKSYSIGGFKGYRWFNRQLDKIRSKRDKCKKGSRRYCYLSNVYKRVSQEKRNKLKDSLHKASCLIAYKLAESAVVIGELSVRQMVIKSDNRKRNRAVFADWGLYPFVEMLKYKCELSGKSLHIISERNTSKTCHRCGHSQDMPLYKRTYKCPSCGLVIDRDANSARNILLRFLARLEPHKLLSVCGVLGVIQVIDTFTHV</sequence>
<evidence type="ECO:0000313" key="8">
    <source>
        <dbReference type="Proteomes" id="UP001050975"/>
    </source>
</evidence>
<dbReference type="InterPro" id="IPR010095">
    <property type="entry name" value="Cas12f1-like_TNB"/>
</dbReference>
<dbReference type="Pfam" id="PF07282">
    <property type="entry name" value="Cas12f1-like_TNB"/>
    <property type="match status" value="1"/>
</dbReference>
<dbReference type="InterPro" id="IPR051491">
    <property type="entry name" value="Recombinase/Transposase-rel"/>
</dbReference>
<evidence type="ECO:0000256" key="3">
    <source>
        <dbReference type="ARBA" id="ARBA00023125"/>
    </source>
</evidence>
<comment type="similarity">
    <text evidence="1">In the C-terminal section; belongs to the transposase 35 family.</text>
</comment>
<dbReference type="EMBL" id="BLAY01000449">
    <property type="protein sequence ID" value="GET44611.1"/>
    <property type="molecule type" value="Genomic_DNA"/>
</dbReference>
<keyword evidence="2" id="KW-0815">Transposition</keyword>
<dbReference type="PANTHER" id="PTHR36172">
    <property type="match status" value="1"/>
</dbReference>
<dbReference type="Proteomes" id="UP001050975">
    <property type="component" value="Unassembled WGS sequence"/>
</dbReference>
<dbReference type="AlphaFoldDB" id="A0AAV3XS83"/>
<evidence type="ECO:0000259" key="5">
    <source>
        <dbReference type="Pfam" id="PF01385"/>
    </source>
</evidence>
<feature type="domain" description="Probable transposase IS891/IS1136/IS1341" evidence="5">
    <location>
        <begin position="170"/>
        <end position="283"/>
    </location>
</feature>
<proteinExistence type="inferred from homology"/>
<protein>
    <submittedName>
        <fullName evidence="7">Transposase</fullName>
    </submittedName>
</protein>
<dbReference type="Pfam" id="PF01385">
    <property type="entry name" value="OrfB_IS605"/>
    <property type="match status" value="1"/>
</dbReference>
<feature type="domain" description="Cas12f1-like TNB" evidence="6">
    <location>
        <begin position="304"/>
        <end position="366"/>
    </location>
</feature>
<evidence type="ECO:0000313" key="7">
    <source>
        <dbReference type="EMBL" id="GET44611.1"/>
    </source>
</evidence>
<keyword evidence="8" id="KW-1185">Reference proteome</keyword>
<comment type="caution">
    <text evidence="7">The sequence shown here is derived from an EMBL/GenBank/DDBJ whole genome shotgun (WGS) entry which is preliminary data.</text>
</comment>
<gene>
    <name evidence="7" type="ORF">MiSe_94420</name>
</gene>
<keyword evidence="4" id="KW-0233">DNA recombination</keyword>
<organism evidence="7 8">
    <name type="scientific">Microseira wollei NIES-4236</name>
    <dbReference type="NCBI Taxonomy" id="2530354"/>
    <lineage>
        <taxon>Bacteria</taxon>
        <taxon>Bacillati</taxon>
        <taxon>Cyanobacteriota</taxon>
        <taxon>Cyanophyceae</taxon>
        <taxon>Oscillatoriophycideae</taxon>
        <taxon>Aerosakkonematales</taxon>
        <taxon>Aerosakkonemataceae</taxon>
        <taxon>Microseira</taxon>
    </lineage>
</organism>
<dbReference type="PANTHER" id="PTHR36172:SF1">
    <property type="entry name" value="RESOLVASE-RELATED"/>
    <property type="match status" value="1"/>
</dbReference>
<dbReference type="NCBIfam" id="TIGR01766">
    <property type="entry name" value="IS200/IS605 family accessory protein TnpB-like domain"/>
    <property type="match status" value="1"/>
</dbReference>
<accession>A0AAV3XS83</accession>
<keyword evidence="3" id="KW-0238">DNA-binding</keyword>
<reference evidence="7" key="1">
    <citation type="submission" date="2019-10" db="EMBL/GenBank/DDBJ databases">
        <title>Draft genome sequece of Microseira wollei NIES-4236.</title>
        <authorList>
            <person name="Yamaguchi H."/>
            <person name="Suzuki S."/>
            <person name="Kawachi M."/>
        </authorList>
    </citation>
    <scope>NUCLEOTIDE SEQUENCE</scope>
    <source>
        <strain evidence="7">NIES-4236</strain>
    </source>
</reference>
<dbReference type="GO" id="GO:0006310">
    <property type="term" value="P:DNA recombination"/>
    <property type="evidence" value="ECO:0007669"/>
    <property type="project" value="UniProtKB-KW"/>
</dbReference>
<dbReference type="GO" id="GO:0032196">
    <property type="term" value="P:transposition"/>
    <property type="evidence" value="ECO:0007669"/>
    <property type="project" value="UniProtKB-KW"/>
</dbReference>
<dbReference type="RefSeq" id="WP_226594839.1">
    <property type="nucleotide sequence ID" value="NZ_BLAY01000449.1"/>
</dbReference>
<dbReference type="NCBIfam" id="NF040570">
    <property type="entry name" value="guided_TnpB"/>
    <property type="match status" value="1"/>
</dbReference>
<evidence type="ECO:0000256" key="2">
    <source>
        <dbReference type="ARBA" id="ARBA00022578"/>
    </source>
</evidence>
<name>A0AAV3XS83_9CYAN</name>
<dbReference type="GO" id="GO:0003677">
    <property type="term" value="F:DNA binding"/>
    <property type="evidence" value="ECO:0007669"/>
    <property type="project" value="UniProtKB-KW"/>
</dbReference>